<protein>
    <submittedName>
        <fullName evidence="1">Uncharacterized protein</fullName>
    </submittedName>
</protein>
<accession>A0A8S1P412</accession>
<proteinExistence type="predicted"/>
<dbReference type="EMBL" id="CAJJDN010000069">
    <property type="protein sequence ID" value="CAD8097793.1"/>
    <property type="molecule type" value="Genomic_DNA"/>
</dbReference>
<comment type="caution">
    <text evidence="1">The sequence shown here is derived from an EMBL/GenBank/DDBJ whole genome shotgun (WGS) entry which is preliminary data.</text>
</comment>
<dbReference type="AlphaFoldDB" id="A0A8S1P412"/>
<evidence type="ECO:0000313" key="2">
    <source>
        <dbReference type="Proteomes" id="UP000692954"/>
    </source>
</evidence>
<reference evidence="1" key="1">
    <citation type="submission" date="2021-01" db="EMBL/GenBank/DDBJ databases">
        <authorList>
            <consortium name="Genoscope - CEA"/>
            <person name="William W."/>
        </authorList>
    </citation>
    <scope>NUCLEOTIDE SEQUENCE</scope>
</reference>
<keyword evidence="2" id="KW-1185">Reference proteome</keyword>
<sequence length="33" mass="4037">MQEFMEKVSEKNPNIKQVQYTDFLLLEEAQNKY</sequence>
<organism evidence="1 2">
    <name type="scientific">Paramecium sonneborni</name>
    <dbReference type="NCBI Taxonomy" id="65129"/>
    <lineage>
        <taxon>Eukaryota</taxon>
        <taxon>Sar</taxon>
        <taxon>Alveolata</taxon>
        <taxon>Ciliophora</taxon>
        <taxon>Intramacronucleata</taxon>
        <taxon>Oligohymenophorea</taxon>
        <taxon>Peniculida</taxon>
        <taxon>Parameciidae</taxon>
        <taxon>Paramecium</taxon>
    </lineage>
</organism>
<dbReference type="Proteomes" id="UP000692954">
    <property type="component" value="Unassembled WGS sequence"/>
</dbReference>
<evidence type="ECO:0000313" key="1">
    <source>
        <dbReference type="EMBL" id="CAD8097793.1"/>
    </source>
</evidence>
<gene>
    <name evidence="1" type="ORF">PSON_ATCC_30995.1.T0690066</name>
</gene>
<name>A0A8S1P412_9CILI</name>